<feature type="compositionally biased region" description="Basic and acidic residues" evidence="1">
    <location>
        <begin position="653"/>
        <end position="664"/>
    </location>
</feature>
<feature type="compositionally biased region" description="Polar residues" evidence="1">
    <location>
        <begin position="294"/>
        <end position="323"/>
    </location>
</feature>
<name>F8MQI4_NEUT8</name>
<feature type="region of interest" description="Disordered" evidence="1">
    <location>
        <begin position="99"/>
        <end position="134"/>
    </location>
</feature>
<feature type="region of interest" description="Disordered" evidence="1">
    <location>
        <begin position="1047"/>
        <end position="1078"/>
    </location>
</feature>
<dbReference type="InterPro" id="IPR035969">
    <property type="entry name" value="Rab-GAP_TBC_sf"/>
</dbReference>
<dbReference type="PANTHER" id="PTHR47219">
    <property type="entry name" value="RAB GTPASE-ACTIVATING PROTEIN 1-LIKE"/>
    <property type="match status" value="1"/>
</dbReference>
<feature type="compositionally biased region" description="Basic and acidic residues" evidence="1">
    <location>
        <begin position="477"/>
        <end position="487"/>
    </location>
</feature>
<feature type="compositionally biased region" description="Low complexity" evidence="1">
    <location>
        <begin position="719"/>
        <end position="737"/>
    </location>
</feature>
<feature type="region of interest" description="Disordered" evidence="1">
    <location>
        <begin position="401"/>
        <end position="457"/>
    </location>
</feature>
<dbReference type="SMART" id="SM00164">
    <property type="entry name" value="TBC"/>
    <property type="match status" value="1"/>
</dbReference>
<dbReference type="Proteomes" id="UP000008065">
    <property type="component" value="Unassembled WGS sequence"/>
</dbReference>
<feature type="compositionally biased region" description="Low complexity" evidence="1">
    <location>
        <begin position="276"/>
        <end position="289"/>
    </location>
</feature>
<feature type="domain" description="Rab-GAP TBC" evidence="2">
    <location>
        <begin position="846"/>
        <end position="1039"/>
    </location>
</feature>
<feature type="compositionally biased region" description="Pro residues" evidence="1">
    <location>
        <begin position="446"/>
        <end position="457"/>
    </location>
</feature>
<dbReference type="Gene3D" id="1.10.8.270">
    <property type="entry name" value="putative rabgap domain of human tbc1 domain family member 14 like domains"/>
    <property type="match status" value="1"/>
</dbReference>
<evidence type="ECO:0000259" key="2">
    <source>
        <dbReference type="PROSITE" id="PS50086"/>
    </source>
</evidence>
<proteinExistence type="predicted"/>
<dbReference type="GeneID" id="20827983"/>
<accession>F8MQI4</accession>
<keyword evidence="4" id="KW-1185">Reference proteome</keyword>
<dbReference type="InterPro" id="IPR000195">
    <property type="entry name" value="Rab-GAP-TBC_dom"/>
</dbReference>
<sequence length="1163" mass="126186">MAPLRTASVRHRPSVRLRSRRLSSVRDHHPDPVGVRYEQTKQAQPPILLPPLPPRCVSIRPRASTTPTVAVRPAIPPPPEDHPLFRLEPHLRPDPPAVSIAGDVESKRDSCAPTLSSITLRGDSERDGSLPDSKSIEKALGSPCSEFATDIKEGEDDDKGVHKPEIETSGIVAELCIPLATARALALLPAPAPLRSLKRASRSIVGTTTLSIRATVRSKSMMETSRIRRRKRALGSLGSVGGEGDRDQVAFPEADGSSRESTASSSTFPPGSTPYARASASASTAAKAAMRGSLGSSKSPKTLQSPPRLQHGSAGSSTGNSLAVTVGASRPGKGPHTSQPSQALIASTGASSSSPAPTSLGADNVHGPFSPINTLISQDRLAVDFGNLYFSSRGSIMFGGQAPVDNSTQRDDELADAAAQGTDGPTPPTPTSTAHAAAAAAAATPTTPPPPTSPPAEPLLAAAAAAAAAADLDHHYETDTQGERETETASSKSSRLSDASGLTRPSIAINEDPTSPSAPLPSIRVMPTDVERESQKVRSLYESSDGWLDGGRRVSFAGDLPPLPSEGDPSDVVDPPRLHVLSSSDWAASHIAPTPPTAPWVSSSSLRDDAASYHRPGARRWGEHERAGGLEDWENLDGVEVDRYGFIKERPARRETSYRPETSRTVRPGSRSRHFSPRKRNVLTKRPGSAYSSSPLGQGLVGGPPSRKVSARSLHTFDSAYSNASRRSTRSSFRSIANHLPPNRDRRWMDEAGDMLAFPAGGLTDILEYAAKMTGKKSTEALKKKELERSEKWRKMAKVIQRFPLEDGGEGQAGRESQGQGQGQGQGMNFEFDTKNPKLIERTWKGIPDCWRSAAWFSFLATSAKNANSPETDGVLITAFKRLQDISSPDDVQIDLDVPRTVNGHIMFRKRYRGGQRLLFRVLHAISLYFPDTGYVQGMAPLAATLLCYYDEERCFIMMVRLWRYRGLSRLYSPNFEGLLSTLDDFEKHWLAGKDVASKLTELAIDPTAYGTRWYLTLFNLSIPFAAQLRVWDIFMLLGECPPEGELGPQVSARDSGEVTPHLQHADTQQTSKTNKEKSFLAKLSERRSKRHLNQTAAEVPRGLDILHATSAALIHAMRDVLLDADFENAMKTLTSWIPVKDEDLLMKVARTEWRAHQKKRDR</sequence>
<evidence type="ECO:0000256" key="1">
    <source>
        <dbReference type="SAM" id="MobiDB-lite"/>
    </source>
</evidence>
<dbReference type="Gene3D" id="1.10.472.80">
    <property type="entry name" value="Ypt/Rab-GAP domain of gyp1p, domain 3"/>
    <property type="match status" value="1"/>
</dbReference>
<feature type="compositionally biased region" description="Basic residues" evidence="1">
    <location>
        <begin position="8"/>
        <end position="23"/>
    </location>
</feature>
<protein>
    <recommendedName>
        <fullName evidence="2">Rab-GAP TBC domain-containing protein</fullName>
    </recommendedName>
</protein>
<feature type="compositionally biased region" description="Low complexity" evidence="1">
    <location>
        <begin position="431"/>
        <end position="445"/>
    </location>
</feature>
<dbReference type="GO" id="GO:0031267">
    <property type="term" value="F:small GTPase binding"/>
    <property type="evidence" value="ECO:0007669"/>
    <property type="project" value="TreeGrafter"/>
</dbReference>
<feature type="compositionally biased region" description="Low complexity" evidence="1">
    <location>
        <begin position="343"/>
        <end position="362"/>
    </location>
</feature>
<evidence type="ECO:0000313" key="3">
    <source>
        <dbReference type="EMBL" id="EGO56614.1"/>
    </source>
</evidence>
<feature type="region of interest" description="Disordered" evidence="1">
    <location>
        <begin position="1"/>
        <end position="54"/>
    </location>
</feature>
<dbReference type="PANTHER" id="PTHR47219:SF9">
    <property type="entry name" value="GTPASE ACTIVATING PROTEIN AND CENTROSOME-ASSOCIATED, ISOFORM B"/>
    <property type="match status" value="1"/>
</dbReference>
<gene>
    <name evidence="3" type="ORF">NEUTE1DRAFT_45155</name>
</gene>
<dbReference type="VEuPathDB" id="FungiDB:NEUTE1DRAFT_45155"/>
<organism evidence="3 4">
    <name type="scientific">Neurospora tetrasperma (strain FGSC 2508 / ATCC MYA-4615 / P0657)</name>
    <dbReference type="NCBI Taxonomy" id="510951"/>
    <lineage>
        <taxon>Eukaryota</taxon>
        <taxon>Fungi</taxon>
        <taxon>Dikarya</taxon>
        <taxon>Ascomycota</taxon>
        <taxon>Pezizomycotina</taxon>
        <taxon>Sordariomycetes</taxon>
        <taxon>Sordariomycetidae</taxon>
        <taxon>Sordariales</taxon>
        <taxon>Sordariaceae</taxon>
        <taxon>Neurospora</taxon>
    </lineage>
</organism>
<feature type="region of interest" description="Disordered" evidence="1">
    <location>
        <begin position="653"/>
        <end position="747"/>
    </location>
</feature>
<dbReference type="EMBL" id="GL891305">
    <property type="protein sequence ID" value="EGO56614.1"/>
    <property type="molecule type" value="Genomic_DNA"/>
</dbReference>
<dbReference type="RefSeq" id="XP_009851631.1">
    <property type="nucleotide sequence ID" value="XM_009853329.1"/>
</dbReference>
<feature type="region of interest" description="Disordered" evidence="1">
    <location>
        <begin position="477"/>
        <end position="544"/>
    </location>
</feature>
<dbReference type="Pfam" id="PF00566">
    <property type="entry name" value="RabGAP-TBC"/>
    <property type="match status" value="1"/>
</dbReference>
<dbReference type="PROSITE" id="PS50086">
    <property type="entry name" value="TBC_RABGAP"/>
    <property type="match status" value="1"/>
</dbReference>
<dbReference type="InterPro" id="IPR050302">
    <property type="entry name" value="Rab_GAP_TBC_domain"/>
</dbReference>
<dbReference type="OrthoDB" id="294251at2759"/>
<feature type="compositionally biased region" description="Basic and acidic residues" evidence="1">
    <location>
        <begin position="122"/>
        <end position="134"/>
    </location>
</feature>
<feature type="region of interest" description="Disordered" evidence="1">
    <location>
        <begin position="216"/>
        <end position="365"/>
    </location>
</feature>
<feature type="region of interest" description="Disordered" evidence="1">
    <location>
        <begin position="804"/>
        <end position="831"/>
    </location>
</feature>
<dbReference type="GO" id="GO:0005096">
    <property type="term" value="F:GTPase activator activity"/>
    <property type="evidence" value="ECO:0007669"/>
    <property type="project" value="TreeGrafter"/>
</dbReference>
<dbReference type="SUPFAM" id="SSF47923">
    <property type="entry name" value="Ypt/Rab-GAP domain of gyp1p"/>
    <property type="match status" value="2"/>
</dbReference>
<dbReference type="AlphaFoldDB" id="F8MQI4"/>
<feature type="compositionally biased region" description="Low complexity" evidence="1">
    <location>
        <begin position="490"/>
        <end position="500"/>
    </location>
</feature>
<evidence type="ECO:0000313" key="4">
    <source>
        <dbReference type="Proteomes" id="UP000008065"/>
    </source>
</evidence>
<reference evidence="4" key="1">
    <citation type="journal article" date="2011" name="Genetics">
        <title>Massive changes in genome architecture accompany the transition to self-fertility in the filamentous fungus Neurospora tetrasperma.</title>
        <authorList>
            <person name="Ellison C.E."/>
            <person name="Stajich J.E."/>
            <person name="Jacobson D.J."/>
            <person name="Natvig D.O."/>
            <person name="Lapidus A."/>
            <person name="Foster B."/>
            <person name="Aerts A."/>
            <person name="Riley R."/>
            <person name="Lindquist E.A."/>
            <person name="Grigoriev I.V."/>
            <person name="Taylor J.W."/>
        </authorList>
    </citation>
    <scope>NUCLEOTIDE SEQUENCE [LARGE SCALE GENOMIC DNA]</scope>
    <source>
        <strain evidence="4">FGSC 2508 / P0657</strain>
    </source>
</reference>
<dbReference type="KEGG" id="nte:NEUTE1DRAFT45155"/>
<dbReference type="FunFam" id="1.10.8.270:FF:000023">
    <property type="entry name" value="TBC domain-containing protein C1778.09"/>
    <property type="match status" value="1"/>
</dbReference>
<dbReference type="HOGENOM" id="CLU_003663_1_0_1"/>
<feature type="compositionally biased region" description="Basic residues" evidence="1">
    <location>
        <begin position="670"/>
        <end position="683"/>
    </location>
</feature>